<sequence length="563" mass="60721">MVERVQEPERHPAVAEDEANRSASPEPWHRRPLARRVLSPTQRLRRWLFAQGRLATRAIGNHPFFAGLSGTLVATVMATVTYVALYESRAEEMRHAVENSQNILRLLSSDIARNVELYDLSLRAVVASAQERATWTLPDALRQRVLFDRATAASYLGGAYVLDAQGHVKASQSGEAAPNLSVADRDYFVAQQRDPQLGLFISKPYASRLRNGVLSIGLTRRISAPDGAFAGVALLGVRLEYFQQLLDHIDVGPRGVVFIMMADGTLIASKPLIPNSVGANFRQGETFKVVSSRPAGTFAAHSGTDGVERLYTWGRAGTTPIIIGVAPAVADILAGWRRRSMVALVMTTVFGGAWVAVSWILAFALRDKLIAEGALLRLAVTDPLTGLSNRRALDQRLVAEWQRAVRERAPLGVLFLDIDHFKLFNDTYGHAAGDEVLALVAERIASGTRRAADMVARYGGEEFAVVLPGATLAGAEKVAQKIRRRIESANLAFTGSRHGCVTVSVGCASCEPPVGGSGAKLLAAADVQLYEAKNAGRNQVRAKAWTGADDIMPGPAAATDMTS</sequence>
<dbReference type="CDD" id="cd01949">
    <property type="entry name" value="GGDEF"/>
    <property type="match status" value="1"/>
</dbReference>
<dbReference type="NCBIfam" id="TIGR00254">
    <property type="entry name" value="GGDEF"/>
    <property type="match status" value="1"/>
</dbReference>
<evidence type="ECO:0000256" key="8">
    <source>
        <dbReference type="SAM" id="MobiDB-lite"/>
    </source>
</evidence>
<dbReference type="AlphaFoldDB" id="A0AAQ1GNW5"/>
<dbReference type="Gene3D" id="3.30.450.20">
    <property type="entry name" value="PAS domain"/>
    <property type="match status" value="2"/>
</dbReference>
<dbReference type="GO" id="GO:0052621">
    <property type="term" value="F:diguanylate cyclase activity"/>
    <property type="evidence" value="ECO:0007669"/>
    <property type="project" value="UniProtKB-EC"/>
</dbReference>
<comment type="caution">
    <text evidence="11">The sequence shown here is derived from an EMBL/GenBank/DDBJ whole genome shotgun (WGS) entry which is preliminary data.</text>
</comment>
<keyword evidence="3" id="KW-1003">Cell membrane</keyword>
<dbReference type="InterPro" id="IPR033479">
    <property type="entry name" value="dCache_1"/>
</dbReference>
<feature type="transmembrane region" description="Helical" evidence="9">
    <location>
        <begin position="64"/>
        <end position="85"/>
    </location>
</feature>
<evidence type="ECO:0000256" key="6">
    <source>
        <dbReference type="ARBA" id="ARBA00023136"/>
    </source>
</evidence>
<evidence type="ECO:0000313" key="11">
    <source>
        <dbReference type="EMBL" id="SEK14880.1"/>
    </source>
</evidence>
<dbReference type="FunFam" id="3.30.70.270:FF:000001">
    <property type="entry name" value="Diguanylate cyclase domain protein"/>
    <property type="match status" value="1"/>
</dbReference>
<keyword evidence="5 9" id="KW-1133">Transmembrane helix</keyword>
<gene>
    <name evidence="11" type="ORF">SAMN05216550_13226</name>
</gene>
<feature type="compositionally biased region" description="Basic and acidic residues" evidence="8">
    <location>
        <begin position="1"/>
        <end position="20"/>
    </location>
</feature>
<proteinExistence type="predicted"/>
<feature type="region of interest" description="Disordered" evidence="8">
    <location>
        <begin position="1"/>
        <end position="28"/>
    </location>
</feature>
<dbReference type="Proteomes" id="UP000183529">
    <property type="component" value="Unassembled WGS sequence"/>
</dbReference>
<reference evidence="11 12" key="1">
    <citation type="submission" date="2016-10" db="EMBL/GenBank/DDBJ databases">
        <authorList>
            <person name="Varghese N."/>
            <person name="Submissions S."/>
        </authorList>
    </citation>
    <scope>NUCLEOTIDE SEQUENCE [LARGE SCALE GENOMIC DNA]</scope>
    <source>
        <strain evidence="11 12">LMG 22274</strain>
    </source>
</reference>
<dbReference type="Gene3D" id="3.30.70.270">
    <property type="match status" value="1"/>
</dbReference>
<dbReference type="SMART" id="SM00267">
    <property type="entry name" value="GGDEF"/>
    <property type="match status" value="1"/>
</dbReference>
<dbReference type="GO" id="GO:1902201">
    <property type="term" value="P:negative regulation of bacterial-type flagellum-dependent cell motility"/>
    <property type="evidence" value="ECO:0007669"/>
    <property type="project" value="TreeGrafter"/>
</dbReference>
<dbReference type="Pfam" id="PF02743">
    <property type="entry name" value="dCache_1"/>
    <property type="match status" value="1"/>
</dbReference>
<dbReference type="EMBL" id="FNZM01000032">
    <property type="protein sequence ID" value="SEK14880.1"/>
    <property type="molecule type" value="Genomic_DNA"/>
</dbReference>
<evidence type="ECO:0000313" key="12">
    <source>
        <dbReference type="Proteomes" id="UP000183529"/>
    </source>
</evidence>
<evidence type="ECO:0000256" key="3">
    <source>
        <dbReference type="ARBA" id="ARBA00022475"/>
    </source>
</evidence>
<dbReference type="Pfam" id="PF00990">
    <property type="entry name" value="GGDEF"/>
    <property type="match status" value="1"/>
</dbReference>
<evidence type="ECO:0000256" key="7">
    <source>
        <dbReference type="ARBA" id="ARBA00034247"/>
    </source>
</evidence>
<dbReference type="InterPro" id="IPR000160">
    <property type="entry name" value="GGDEF_dom"/>
</dbReference>
<evidence type="ECO:0000256" key="9">
    <source>
        <dbReference type="SAM" id="Phobius"/>
    </source>
</evidence>
<evidence type="ECO:0000259" key="10">
    <source>
        <dbReference type="PROSITE" id="PS50887"/>
    </source>
</evidence>
<comment type="catalytic activity">
    <reaction evidence="7">
        <text>2 GTP = 3',3'-c-di-GMP + 2 diphosphate</text>
        <dbReference type="Rhea" id="RHEA:24898"/>
        <dbReference type="ChEBI" id="CHEBI:33019"/>
        <dbReference type="ChEBI" id="CHEBI:37565"/>
        <dbReference type="ChEBI" id="CHEBI:58805"/>
        <dbReference type="EC" id="2.7.7.65"/>
    </reaction>
</comment>
<keyword evidence="6 9" id="KW-0472">Membrane</keyword>
<evidence type="ECO:0000256" key="4">
    <source>
        <dbReference type="ARBA" id="ARBA00022692"/>
    </source>
</evidence>
<keyword evidence="4 9" id="KW-0812">Transmembrane</keyword>
<dbReference type="RefSeq" id="WP_244144337.1">
    <property type="nucleotide sequence ID" value="NZ_CADFGN010000005.1"/>
</dbReference>
<dbReference type="CDD" id="cd12915">
    <property type="entry name" value="PDC2_DGC_like"/>
    <property type="match status" value="1"/>
</dbReference>
<accession>A0AAQ1GNW5</accession>
<dbReference type="InterPro" id="IPR043128">
    <property type="entry name" value="Rev_trsase/Diguanyl_cyclase"/>
</dbReference>
<dbReference type="InterPro" id="IPR050469">
    <property type="entry name" value="Diguanylate_Cyclase"/>
</dbReference>
<dbReference type="SUPFAM" id="SSF55073">
    <property type="entry name" value="Nucleotide cyclase"/>
    <property type="match status" value="1"/>
</dbReference>
<dbReference type="GO" id="GO:0043709">
    <property type="term" value="P:cell adhesion involved in single-species biofilm formation"/>
    <property type="evidence" value="ECO:0007669"/>
    <property type="project" value="TreeGrafter"/>
</dbReference>
<dbReference type="GO" id="GO:0005886">
    <property type="term" value="C:plasma membrane"/>
    <property type="evidence" value="ECO:0007669"/>
    <property type="project" value="UniProtKB-SubCell"/>
</dbReference>
<comment type="subcellular location">
    <subcellularLocation>
        <location evidence="1">Cell membrane</location>
        <topology evidence="1">Multi-pass membrane protein</topology>
    </subcellularLocation>
</comment>
<dbReference type="InterPro" id="IPR029787">
    <property type="entry name" value="Nucleotide_cyclase"/>
</dbReference>
<dbReference type="CDD" id="cd12914">
    <property type="entry name" value="PDC1_DGC_like"/>
    <property type="match status" value="1"/>
</dbReference>
<protein>
    <recommendedName>
        <fullName evidence="2">diguanylate cyclase</fullName>
        <ecNumber evidence="2">2.7.7.65</ecNumber>
    </recommendedName>
</protein>
<organism evidence="11 12">
    <name type="scientific">Paraburkholderia tropica</name>
    <dbReference type="NCBI Taxonomy" id="92647"/>
    <lineage>
        <taxon>Bacteria</taxon>
        <taxon>Pseudomonadati</taxon>
        <taxon>Pseudomonadota</taxon>
        <taxon>Betaproteobacteria</taxon>
        <taxon>Burkholderiales</taxon>
        <taxon>Burkholderiaceae</taxon>
        <taxon>Paraburkholderia</taxon>
    </lineage>
</organism>
<feature type="domain" description="GGDEF" evidence="10">
    <location>
        <begin position="409"/>
        <end position="545"/>
    </location>
</feature>
<dbReference type="PANTHER" id="PTHR45138">
    <property type="entry name" value="REGULATORY COMPONENTS OF SENSORY TRANSDUCTION SYSTEM"/>
    <property type="match status" value="1"/>
</dbReference>
<dbReference type="PANTHER" id="PTHR45138:SF9">
    <property type="entry name" value="DIGUANYLATE CYCLASE DGCM-RELATED"/>
    <property type="match status" value="1"/>
</dbReference>
<dbReference type="EC" id="2.7.7.65" evidence="2"/>
<feature type="transmembrane region" description="Helical" evidence="9">
    <location>
        <begin position="342"/>
        <end position="365"/>
    </location>
</feature>
<name>A0AAQ1GNW5_9BURK</name>
<evidence type="ECO:0000256" key="5">
    <source>
        <dbReference type="ARBA" id="ARBA00022989"/>
    </source>
</evidence>
<dbReference type="PROSITE" id="PS50887">
    <property type="entry name" value="GGDEF"/>
    <property type="match status" value="1"/>
</dbReference>
<evidence type="ECO:0000256" key="2">
    <source>
        <dbReference type="ARBA" id="ARBA00012528"/>
    </source>
</evidence>
<evidence type="ECO:0000256" key="1">
    <source>
        <dbReference type="ARBA" id="ARBA00004651"/>
    </source>
</evidence>